<organism evidence="6 7">
    <name type="scientific">Croceibacterium mercuriale</name>
    <dbReference type="NCBI Taxonomy" id="1572751"/>
    <lineage>
        <taxon>Bacteria</taxon>
        <taxon>Pseudomonadati</taxon>
        <taxon>Pseudomonadota</taxon>
        <taxon>Alphaproteobacteria</taxon>
        <taxon>Sphingomonadales</taxon>
        <taxon>Erythrobacteraceae</taxon>
        <taxon>Croceibacterium</taxon>
    </lineage>
</organism>
<evidence type="ECO:0000313" key="7">
    <source>
        <dbReference type="Proteomes" id="UP000030988"/>
    </source>
</evidence>
<dbReference type="SUPFAM" id="SSF56349">
    <property type="entry name" value="DNA breaking-rejoining enzymes"/>
    <property type="match status" value="1"/>
</dbReference>
<dbReference type="RefSeq" id="WP_039097256.1">
    <property type="nucleotide sequence ID" value="NZ_JTDN01000002.1"/>
</dbReference>
<keyword evidence="3" id="KW-0238">DNA-binding</keyword>
<dbReference type="EMBL" id="JTDN01000002">
    <property type="protein sequence ID" value="KHL24797.1"/>
    <property type="molecule type" value="Genomic_DNA"/>
</dbReference>
<dbReference type="Pfam" id="PF00589">
    <property type="entry name" value="Phage_integrase"/>
    <property type="match status" value="1"/>
</dbReference>
<dbReference type="Gene3D" id="3.30.160.390">
    <property type="entry name" value="Integrase, DNA-binding domain"/>
    <property type="match status" value="1"/>
</dbReference>
<dbReference type="InterPro" id="IPR038488">
    <property type="entry name" value="Integrase_DNA-bd_sf"/>
</dbReference>
<dbReference type="Gene3D" id="1.10.443.10">
    <property type="entry name" value="Intergrase catalytic core"/>
    <property type="match status" value="1"/>
</dbReference>
<dbReference type="Gene3D" id="1.10.150.130">
    <property type="match status" value="1"/>
</dbReference>
<evidence type="ECO:0000313" key="6">
    <source>
        <dbReference type="EMBL" id="KHL24797.1"/>
    </source>
</evidence>
<dbReference type="GO" id="GO:0003677">
    <property type="term" value="F:DNA binding"/>
    <property type="evidence" value="ECO:0007669"/>
    <property type="project" value="UniProtKB-KW"/>
</dbReference>
<dbReference type="GO" id="GO:0015074">
    <property type="term" value="P:DNA integration"/>
    <property type="evidence" value="ECO:0007669"/>
    <property type="project" value="UniProtKB-KW"/>
</dbReference>
<dbReference type="OrthoDB" id="7615137at2"/>
<comment type="similarity">
    <text evidence="1">Belongs to the 'phage' integrase family.</text>
</comment>
<proteinExistence type="inferred from homology"/>
<evidence type="ECO:0000256" key="4">
    <source>
        <dbReference type="ARBA" id="ARBA00023172"/>
    </source>
</evidence>
<accession>A0A0B2BXS6</accession>
<dbReference type="InterPro" id="IPR013762">
    <property type="entry name" value="Integrase-like_cat_sf"/>
</dbReference>
<gene>
    <name evidence="6" type="ORF">PK98_12925</name>
</gene>
<sequence length="406" mass="46276">MTALALKQVVAEALARVGADTSFNRVPKGKPRSTTWIGIENGFGIRHYSTGRNVYIVQTRMAGRLRTVTIGPASVITRDQATKVTRMVLAYARIGDDPATDRARIRSAPRFDDFLDEFWTKWAVRWSDQTFSNNSGYRRNYLDDAFPGIFVDELNEAHVTKWFADLNNKTSPGAANMTLGLLSLMMNKAEAWGYRLENTNPCRVVRWNRRRHCQRFLSTEELHRLGEVLERERASENPVKALAATAATLLLLTGCRHGEIIGLHWKDIRGNRLKLRHGKTGPRTVWLGDEARALLDTIPRHKNIDWLFWNVRYRRPIKCIVHYWHEFRADAKLPGVRIHDLRHTFASHAAMNKETLPMIGRLLGHASVQSTARYAHLDDEHVLEAAEQIGTAIERMMHPPGQHAGV</sequence>
<keyword evidence="4" id="KW-0233">DNA recombination</keyword>
<evidence type="ECO:0000259" key="5">
    <source>
        <dbReference type="PROSITE" id="PS51898"/>
    </source>
</evidence>
<evidence type="ECO:0000256" key="3">
    <source>
        <dbReference type="ARBA" id="ARBA00023125"/>
    </source>
</evidence>
<dbReference type="CDD" id="cd00796">
    <property type="entry name" value="INT_Rci_Hp1_C"/>
    <property type="match status" value="1"/>
</dbReference>
<evidence type="ECO:0000256" key="2">
    <source>
        <dbReference type="ARBA" id="ARBA00022908"/>
    </source>
</evidence>
<feature type="domain" description="Tyr recombinase" evidence="5">
    <location>
        <begin position="212"/>
        <end position="387"/>
    </location>
</feature>
<dbReference type="InterPro" id="IPR050090">
    <property type="entry name" value="Tyrosine_recombinase_XerCD"/>
</dbReference>
<keyword evidence="7" id="KW-1185">Reference proteome</keyword>
<keyword evidence="2" id="KW-0229">DNA integration</keyword>
<protein>
    <recommendedName>
        <fullName evidence="5">Tyr recombinase domain-containing protein</fullName>
    </recommendedName>
</protein>
<dbReference type="InterPro" id="IPR002104">
    <property type="entry name" value="Integrase_catalytic"/>
</dbReference>
<reference evidence="6 7" key="1">
    <citation type="submission" date="2014-11" db="EMBL/GenBank/DDBJ databases">
        <title>Draft genome sequence of Kirrobacter mercurialis.</title>
        <authorList>
            <person name="Coil D.A."/>
            <person name="Eisen J.A."/>
        </authorList>
    </citation>
    <scope>NUCLEOTIDE SEQUENCE [LARGE SCALE GENOMIC DNA]</scope>
    <source>
        <strain evidence="6 7">Coronado</strain>
    </source>
</reference>
<dbReference type="STRING" id="1572751.PK98_12925"/>
<dbReference type="AlphaFoldDB" id="A0A0B2BXS6"/>
<dbReference type="GO" id="GO:0006310">
    <property type="term" value="P:DNA recombination"/>
    <property type="evidence" value="ECO:0007669"/>
    <property type="project" value="UniProtKB-KW"/>
</dbReference>
<name>A0A0B2BXS6_9SPHN</name>
<dbReference type="PROSITE" id="PS51898">
    <property type="entry name" value="TYR_RECOMBINASE"/>
    <property type="match status" value="1"/>
</dbReference>
<dbReference type="PANTHER" id="PTHR30349">
    <property type="entry name" value="PHAGE INTEGRASE-RELATED"/>
    <property type="match status" value="1"/>
</dbReference>
<evidence type="ECO:0000256" key="1">
    <source>
        <dbReference type="ARBA" id="ARBA00008857"/>
    </source>
</evidence>
<dbReference type="PANTHER" id="PTHR30349:SF64">
    <property type="entry name" value="PROPHAGE INTEGRASE INTD-RELATED"/>
    <property type="match status" value="1"/>
</dbReference>
<comment type="caution">
    <text evidence="6">The sequence shown here is derived from an EMBL/GenBank/DDBJ whole genome shotgun (WGS) entry which is preliminary data.</text>
</comment>
<dbReference type="Proteomes" id="UP000030988">
    <property type="component" value="Unassembled WGS sequence"/>
</dbReference>
<dbReference type="InterPro" id="IPR010998">
    <property type="entry name" value="Integrase_recombinase_N"/>
</dbReference>
<dbReference type="InterPro" id="IPR011010">
    <property type="entry name" value="DNA_brk_join_enz"/>
</dbReference>